<feature type="region of interest" description="Disordered" evidence="1">
    <location>
        <begin position="1"/>
        <end position="24"/>
    </location>
</feature>
<dbReference type="AlphaFoldDB" id="A0AAN9EFU1"/>
<evidence type="ECO:0000313" key="2">
    <source>
        <dbReference type="EMBL" id="KAK7256438.1"/>
    </source>
</evidence>
<comment type="caution">
    <text evidence="2">The sequence shown here is derived from an EMBL/GenBank/DDBJ whole genome shotgun (WGS) entry which is preliminary data.</text>
</comment>
<sequence>MPLKPTVLAKANPLPEESRCEKQERDKAILHQMRVLQQQGITGIDHRTTQILIPSKEDIEFMHSNKGPIRKGNSKAKPPDSAMDIDTQRVTPHSVEEDASHPSNFGPKDHSSIPSQ</sequence>
<protein>
    <submittedName>
        <fullName evidence="2">Uncharacterized protein</fullName>
    </submittedName>
</protein>
<organism evidence="2 3">
    <name type="scientific">Crotalaria pallida</name>
    <name type="common">Smooth rattlebox</name>
    <name type="synonym">Crotalaria striata</name>
    <dbReference type="NCBI Taxonomy" id="3830"/>
    <lineage>
        <taxon>Eukaryota</taxon>
        <taxon>Viridiplantae</taxon>
        <taxon>Streptophyta</taxon>
        <taxon>Embryophyta</taxon>
        <taxon>Tracheophyta</taxon>
        <taxon>Spermatophyta</taxon>
        <taxon>Magnoliopsida</taxon>
        <taxon>eudicotyledons</taxon>
        <taxon>Gunneridae</taxon>
        <taxon>Pentapetalae</taxon>
        <taxon>rosids</taxon>
        <taxon>fabids</taxon>
        <taxon>Fabales</taxon>
        <taxon>Fabaceae</taxon>
        <taxon>Papilionoideae</taxon>
        <taxon>50 kb inversion clade</taxon>
        <taxon>genistoids sensu lato</taxon>
        <taxon>core genistoids</taxon>
        <taxon>Crotalarieae</taxon>
        <taxon>Crotalaria</taxon>
    </lineage>
</organism>
<proteinExistence type="predicted"/>
<keyword evidence="3" id="KW-1185">Reference proteome</keyword>
<gene>
    <name evidence="2" type="ORF">RIF29_29885</name>
</gene>
<reference evidence="2 3" key="1">
    <citation type="submission" date="2024-01" db="EMBL/GenBank/DDBJ databases">
        <title>The genomes of 5 underutilized Papilionoideae crops provide insights into root nodulation and disease resistanc.</title>
        <authorList>
            <person name="Yuan L."/>
        </authorList>
    </citation>
    <scope>NUCLEOTIDE SEQUENCE [LARGE SCALE GENOMIC DNA]</scope>
    <source>
        <strain evidence="2">ZHUSHIDOU_FW_LH</strain>
        <tissue evidence="2">Leaf</tissue>
    </source>
</reference>
<feature type="region of interest" description="Disordered" evidence="1">
    <location>
        <begin position="63"/>
        <end position="116"/>
    </location>
</feature>
<feature type="compositionally biased region" description="Basic and acidic residues" evidence="1">
    <location>
        <begin position="107"/>
        <end position="116"/>
    </location>
</feature>
<name>A0AAN9EFU1_CROPI</name>
<accession>A0AAN9EFU1</accession>
<evidence type="ECO:0000256" key="1">
    <source>
        <dbReference type="SAM" id="MobiDB-lite"/>
    </source>
</evidence>
<dbReference type="Proteomes" id="UP001372338">
    <property type="component" value="Unassembled WGS sequence"/>
</dbReference>
<dbReference type="EMBL" id="JAYWIO010000006">
    <property type="protein sequence ID" value="KAK7256438.1"/>
    <property type="molecule type" value="Genomic_DNA"/>
</dbReference>
<evidence type="ECO:0000313" key="3">
    <source>
        <dbReference type="Proteomes" id="UP001372338"/>
    </source>
</evidence>